<keyword evidence="5" id="KW-1185">Reference proteome</keyword>
<dbReference type="Pfam" id="PF03713">
    <property type="entry name" value="DUF305"/>
    <property type="match status" value="1"/>
</dbReference>
<reference evidence="4 5" key="1">
    <citation type="submission" date="2012-06" db="EMBL/GenBank/DDBJ databases">
        <title>Complete sequence of plasmid 1 of Mycobacterium chubuense NBB4.</title>
        <authorList>
            <consortium name="US DOE Joint Genome Institute"/>
            <person name="Lucas S."/>
            <person name="Han J."/>
            <person name="Lapidus A."/>
            <person name="Cheng J.-F."/>
            <person name="Goodwin L."/>
            <person name="Pitluck S."/>
            <person name="Peters L."/>
            <person name="Mikhailova N."/>
            <person name="Teshima H."/>
            <person name="Detter J.C."/>
            <person name="Han C."/>
            <person name="Tapia R."/>
            <person name="Land M."/>
            <person name="Hauser L."/>
            <person name="Kyrpides N."/>
            <person name="Ivanova N."/>
            <person name="Pagani I."/>
            <person name="Mattes T."/>
            <person name="Holmes A."/>
            <person name="Rutledge P."/>
            <person name="Paulsen I."/>
            <person name="Coleman N."/>
            <person name="Woyke T."/>
        </authorList>
    </citation>
    <scope>NUCLEOTIDE SEQUENCE [LARGE SCALE GENOMIC DNA]</scope>
    <source>
        <strain evidence="4 5">NBB4</strain>
        <plasmid evidence="4 5">pMYCCH.01</plasmid>
    </source>
</reference>
<dbReference type="Gene3D" id="1.20.1260.10">
    <property type="match status" value="1"/>
</dbReference>
<gene>
    <name evidence="4" type="ordered locus">Mycch_5712</name>
</gene>
<feature type="domain" description="DUF305" evidence="3">
    <location>
        <begin position="62"/>
        <end position="223"/>
    </location>
</feature>
<protein>
    <recommendedName>
        <fullName evidence="3">DUF305 domain-containing protein</fullName>
    </recommendedName>
</protein>
<evidence type="ECO:0000313" key="4">
    <source>
        <dbReference type="EMBL" id="AFM20344.1"/>
    </source>
</evidence>
<dbReference type="EMBL" id="CP003054">
    <property type="protein sequence ID" value="AFM20344.1"/>
    <property type="molecule type" value="Genomic_DNA"/>
</dbReference>
<name>I4BST7_MYCCN</name>
<dbReference type="AlphaFoldDB" id="I4BST7"/>
<dbReference type="InterPro" id="IPR005183">
    <property type="entry name" value="DUF305_CopM-like"/>
</dbReference>
<organism evidence="4 5">
    <name type="scientific">Mycolicibacterium chubuense (strain NBB4)</name>
    <name type="common">Mycobacterium chubuense</name>
    <dbReference type="NCBI Taxonomy" id="710421"/>
    <lineage>
        <taxon>Bacteria</taxon>
        <taxon>Bacillati</taxon>
        <taxon>Actinomycetota</taxon>
        <taxon>Actinomycetes</taxon>
        <taxon>Mycobacteriales</taxon>
        <taxon>Mycobacteriaceae</taxon>
        <taxon>Mycolicibacterium</taxon>
    </lineage>
</organism>
<keyword evidence="4" id="KW-0614">Plasmid</keyword>
<dbReference type="HOGENOM" id="CLU_074343_1_1_11"/>
<dbReference type="Proteomes" id="UP000006057">
    <property type="component" value="Plasmid pMYCCH.01"/>
</dbReference>
<dbReference type="PANTHER" id="PTHR36933">
    <property type="entry name" value="SLL0788 PROTEIN"/>
    <property type="match status" value="1"/>
</dbReference>
<feature type="signal peptide" evidence="2">
    <location>
        <begin position="1"/>
        <end position="23"/>
    </location>
</feature>
<geneLocation type="plasmid" evidence="4 5">
    <name>pMYCCH.01</name>
</geneLocation>
<dbReference type="PROSITE" id="PS51257">
    <property type="entry name" value="PROKAR_LIPOPROTEIN"/>
    <property type="match status" value="1"/>
</dbReference>
<proteinExistence type="predicted"/>
<dbReference type="KEGG" id="mcb:Mycch_5712"/>
<accession>I4BST7</accession>
<evidence type="ECO:0000256" key="1">
    <source>
        <dbReference type="SAM" id="MobiDB-lite"/>
    </source>
</evidence>
<keyword evidence="2" id="KW-0732">Signal</keyword>
<evidence type="ECO:0000313" key="5">
    <source>
        <dbReference type="Proteomes" id="UP000006057"/>
    </source>
</evidence>
<sequence length="226" mass="23415" precursor="true">MRNVGKFGLLAAAAVAGTLTVGACSNTSAEHDMSSMGSSQTSAASAPSTSSGQSAQAHNDADVAFAQGMIPHHQQAVEMSDMLLGKQGIDPKVVTLANQIKAAQGPEIEKMQGWLTDWGVPTTASPEMSNMPGMPNMSGMPGHDMSGMGGGGMMSQQDMAALQNAQGAEASRLFLTQMIEHHKGAITMARTEVDGGQFPAATEMARSIITSQQQEIDSMNAMLAAM</sequence>
<evidence type="ECO:0000259" key="3">
    <source>
        <dbReference type="Pfam" id="PF03713"/>
    </source>
</evidence>
<dbReference type="PATRIC" id="fig|710421.3.peg.5691"/>
<dbReference type="OrthoDB" id="26872at2"/>
<feature type="region of interest" description="Disordered" evidence="1">
    <location>
        <begin position="29"/>
        <end position="58"/>
    </location>
</feature>
<dbReference type="PANTHER" id="PTHR36933:SF1">
    <property type="entry name" value="SLL0788 PROTEIN"/>
    <property type="match status" value="1"/>
</dbReference>
<dbReference type="InterPro" id="IPR012347">
    <property type="entry name" value="Ferritin-like"/>
</dbReference>
<feature type="chain" id="PRO_5003687087" description="DUF305 domain-containing protein" evidence="2">
    <location>
        <begin position="24"/>
        <end position="226"/>
    </location>
</feature>
<dbReference type="RefSeq" id="WP_014805616.1">
    <property type="nucleotide sequence ID" value="NC_018022.1"/>
</dbReference>
<feature type="compositionally biased region" description="Low complexity" evidence="1">
    <location>
        <begin position="34"/>
        <end position="57"/>
    </location>
</feature>
<evidence type="ECO:0000256" key="2">
    <source>
        <dbReference type="SAM" id="SignalP"/>
    </source>
</evidence>